<proteinExistence type="predicted"/>
<dbReference type="EMBL" id="JACSQK010000012">
    <property type="protein sequence ID" value="MBD7962370.1"/>
    <property type="molecule type" value="Genomic_DNA"/>
</dbReference>
<keyword evidence="1" id="KW-0812">Transmembrane</keyword>
<reference evidence="2 3" key="1">
    <citation type="submission" date="2020-08" db="EMBL/GenBank/DDBJ databases">
        <title>A Genomic Blueprint of the Chicken Gut Microbiome.</title>
        <authorList>
            <person name="Gilroy R."/>
            <person name="Ravi A."/>
            <person name="Getino M."/>
            <person name="Pursley I."/>
            <person name="Horton D.L."/>
            <person name="Alikhan N.-F."/>
            <person name="Baker D."/>
            <person name="Gharbi K."/>
            <person name="Hall N."/>
            <person name="Watson M."/>
            <person name="Adriaenssens E.M."/>
            <person name="Foster-Nyarko E."/>
            <person name="Jarju S."/>
            <person name="Secka A."/>
            <person name="Antonio M."/>
            <person name="Oren A."/>
            <person name="Chaudhuri R."/>
            <person name="La Ragione R.M."/>
            <person name="Hildebrand F."/>
            <person name="Pallen M.J."/>
        </authorList>
    </citation>
    <scope>NUCLEOTIDE SEQUENCE [LARGE SCALE GENOMIC DNA]</scope>
    <source>
        <strain evidence="2 3">Sa2CVA6</strain>
    </source>
</reference>
<evidence type="ECO:0000313" key="3">
    <source>
        <dbReference type="Proteomes" id="UP000634919"/>
    </source>
</evidence>
<evidence type="ECO:0000313" key="2">
    <source>
        <dbReference type="EMBL" id="MBD7962370.1"/>
    </source>
</evidence>
<keyword evidence="1" id="KW-1133">Transmembrane helix</keyword>
<accession>A0ABR8SG12</accession>
<protein>
    <submittedName>
        <fullName evidence="2">DUF3619 family protein</fullName>
    </submittedName>
</protein>
<organism evidence="2 3">
    <name type="scientific">Comamonas avium</name>
    <dbReference type="NCBI Taxonomy" id="2762231"/>
    <lineage>
        <taxon>Bacteria</taxon>
        <taxon>Pseudomonadati</taxon>
        <taxon>Pseudomonadota</taxon>
        <taxon>Betaproteobacteria</taxon>
        <taxon>Burkholderiales</taxon>
        <taxon>Comamonadaceae</taxon>
        <taxon>Comamonas</taxon>
    </lineage>
</organism>
<dbReference type="RefSeq" id="WP_191724783.1">
    <property type="nucleotide sequence ID" value="NZ_JACSQK010000012.1"/>
</dbReference>
<keyword evidence="3" id="KW-1185">Reference proteome</keyword>
<dbReference type="Proteomes" id="UP000634919">
    <property type="component" value="Unassembled WGS sequence"/>
</dbReference>
<gene>
    <name evidence="2" type="ORF">H9646_18025</name>
</gene>
<comment type="caution">
    <text evidence="2">The sequence shown here is derived from an EMBL/GenBank/DDBJ whole genome shotgun (WGS) entry which is preliminary data.</text>
</comment>
<keyword evidence="1" id="KW-0472">Membrane</keyword>
<dbReference type="Pfam" id="PF12279">
    <property type="entry name" value="DUF3619"/>
    <property type="match status" value="1"/>
</dbReference>
<evidence type="ECO:0000256" key="1">
    <source>
        <dbReference type="SAM" id="Phobius"/>
    </source>
</evidence>
<sequence length="157" mass="16735">MTTPSHHDELAAEQFARKLTAHLSMAEAGLPYVVTERLRASRIQALSMRKRTSAPLRAPSTESAVSLLGIQSDGTVSLGASGNNHDNTPIWVRRLLTAIPLIALAAALAFIGADQDSRTIIDVAEVDAALLTSELPPAAYTDPGFQQYLQTTVSDTP</sequence>
<dbReference type="InterPro" id="IPR022064">
    <property type="entry name" value="DUF3619"/>
</dbReference>
<feature type="transmembrane region" description="Helical" evidence="1">
    <location>
        <begin position="91"/>
        <end position="111"/>
    </location>
</feature>
<name>A0ABR8SG12_9BURK</name>